<name>A0A4Y9YEA0_9AGAM</name>
<dbReference type="InterPro" id="IPR032423">
    <property type="entry name" value="AAA_assoc_2"/>
</dbReference>
<feature type="compositionally biased region" description="Polar residues" evidence="3">
    <location>
        <begin position="1"/>
        <end position="10"/>
    </location>
</feature>
<dbReference type="GO" id="GO:0005524">
    <property type="term" value="F:ATP binding"/>
    <property type="evidence" value="ECO:0007669"/>
    <property type="project" value="UniProtKB-KW"/>
</dbReference>
<dbReference type="STRING" id="205917.A0A4Y9YEA0"/>
<dbReference type="Gene3D" id="1.10.8.60">
    <property type="match status" value="1"/>
</dbReference>
<dbReference type="Proteomes" id="UP000298327">
    <property type="component" value="Unassembled WGS sequence"/>
</dbReference>
<dbReference type="Pfam" id="PF12002">
    <property type="entry name" value="MgsA_C"/>
    <property type="match status" value="1"/>
</dbReference>
<dbReference type="Gene3D" id="3.40.50.300">
    <property type="entry name" value="P-loop containing nucleotide triphosphate hydrolases"/>
    <property type="match status" value="1"/>
</dbReference>
<feature type="domain" description="AAA C-terminal" evidence="5">
    <location>
        <begin position="269"/>
        <end position="339"/>
    </location>
</feature>
<dbReference type="Pfam" id="PF16193">
    <property type="entry name" value="AAA_assoc_2"/>
    <property type="match status" value="1"/>
</dbReference>
<evidence type="ECO:0000259" key="5">
    <source>
        <dbReference type="Pfam" id="PF16193"/>
    </source>
</evidence>
<organism evidence="6 7">
    <name type="scientific">Dentipellis fragilis</name>
    <dbReference type="NCBI Taxonomy" id="205917"/>
    <lineage>
        <taxon>Eukaryota</taxon>
        <taxon>Fungi</taxon>
        <taxon>Dikarya</taxon>
        <taxon>Basidiomycota</taxon>
        <taxon>Agaricomycotina</taxon>
        <taxon>Agaricomycetes</taxon>
        <taxon>Russulales</taxon>
        <taxon>Hericiaceae</taxon>
        <taxon>Dentipellis</taxon>
    </lineage>
</organism>
<feature type="region of interest" description="Disordered" evidence="3">
    <location>
        <begin position="507"/>
        <end position="526"/>
    </location>
</feature>
<dbReference type="InterPro" id="IPR008921">
    <property type="entry name" value="DNA_pol3_clamp-load_cplx_C"/>
</dbReference>
<accession>A0A4Y9YEA0</accession>
<feature type="domain" description="MgsA AAA+ ATPase C-terminal" evidence="4">
    <location>
        <begin position="340"/>
        <end position="495"/>
    </location>
</feature>
<dbReference type="GO" id="GO:0017116">
    <property type="term" value="F:single-stranded DNA helicase activity"/>
    <property type="evidence" value="ECO:0007669"/>
    <property type="project" value="TreeGrafter"/>
</dbReference>
<dbReference type="SUPFAM" id="SSF52540">
    <property type="entry name" value="P-loop containing nucleoside triphosphate hydrolases"/>
    <property type="match status" value="1"/>
</dbReference>
<dbReference type="GO" id="GO:0003677">
    <property type="term" value="F:DNA binding"/>
    <property type="evidence" value="ECO:0007669"/>
    <property type="project" value="InterPro"/>
</dbReference>
<keyword evidence="2" id="KW-0067">ATP-binding</keyword>
<dbReference type="EMBL" id="SEOQ01000558">
    <property type="protein sequence ID" value="TFY60522.1"/>
    <property type="molecule type" value="Genomic_DNA"/>
</dbReference>
<evidence type="ECO:0000256" key="3">
    <source>
        <dbReference type="SAM" id="MobiDB-lite"/>
    </source>
</evidence>
<comment type="caution">
    <text evidence="6">The sequence shown here is derived from an EMBL/GenBank/DDBJ whole genome shotgun (WGS) entry which is preliminary data.</text>
</comment>
<dbReference type="InterPro" id="IPR021886">
    <property type="entry name" value="MgsA_C"/>
</dbReference>
<evidence type="ECO:0000256" key="1">
    <source>
        <dbReference type="ARBA" id="ARBA00022741"/>
    </source>
</evidence>
<dbReference type="PANTHER" id="PTHR13779">
    <property type="entry name" value="WERNER HELICASE-INTERACTING PROTEIN 1 FAMILY MEMBER"/>
    <property type="match status" value="1"/>
</dbReference>
<dbReference type="PANTHER" id="PTHR13779:SF7">
    <property type="entry name" value="ATPASE WRNIP1"/>
    <property type="match status" value="1"/>
</dbReference>
<dbReference type="GO" id="GO:0008047">
    <property type="term" value="F:enzyme activator activity"/>
    <property type="evidence" value="ECO:0007669"/>
    <property type="project" value="TreeGrafter"/>
</dbReference>
<dbReference type="FunFam" id="1.20.272.10:FF:000001">
    <property type="entry name" value="Putative AAA family ATPase"/>
    <property type="match status" value="1"/>
</dbReference>
<dbReference type="AlphaFoldDB" id="A0A4Y9YEA0"/>
<evidence type="ECO:0008006" key="8">
    <source>
        <dbReference type="Google" id="ProtNLM"/>
    </source>
</evidence>
<reference evidence="6 7" key="1">
    <citation type="submission" date="2019-02" db="EMBL/GenBank/DDBJ databases">
        <title>Genome sequencing of the rare red list fungi Dentipellis fragilis.</title>
        <authorList>
            <person name="Buettner E."/>
            <person name="Kellner H."/>
        </authorList>
    </citation>
    <scope>NUCLEOTIDE SEQUENCE [LARGE SCALE GENOMIC DNA]</scope>
    <source>
        <strain evidence="6 7">DSM 105465</strain>
    </source>
</reference>
<feature type="non-terminal residue" evidence="6">
    <location>
        <position position="1"/>
    </location>
</feature>
<dbReference type="OrthoDB" id="10265467at2759"/>
<dbReference type="SUPFAM" id="SSF48019">
    <property type="entry name" value="post-AAA+ oligomerization domain-like"/>
    <property type="match status" value="1"/>
</dbReference>
<keyword evidence="7" id="KW-1185">Reference proteome</keyword>
<keyword evidence="1" id="KW-0547">Nucleotide-binding</keyword>
<sequence>RDVPDSSINQHLDAGCPPPVAPLFNRLPPPKRPPPGPSPHATPSKRHKASISARLHAAAPLAERLRPQSLAEFVGHPHLTAPDSPFFNLVQNVPQAASYSGDRLARLLAKRTDAVYKELSATIAGINDVRPIFEEAKNTLQLTGRRTILFLDEVHRFTKPQQARHFLAVLGARAYTAYRRNYREPFLQVDRRTSQPLSSSVFALDRLTDEDVTQVVERAIARSCASADDTNTGLVVKSPDVSQPQSSSQTSLSSQSSNETLSPSYTCPQLTPRVLASLVSLSTGDARTALSLLEIVLASPPTTPESTLLASLRRSVSASYDRSGDSRYDLISALHKSVRGSQGSAALYWLARMLEAGEDPLYIARRMVVCASEDIGLADNHALPLAMATLQACQLIGMPECRINLAHLVSYLAEAPKSTRAYEAYKRAAEAAKLDLTLPVPLQIRNAPTGLMKEMGYSKGYCYNPDYAHPVTNEYVPIQFRDEVFLREEGDKTDKIWDEEELRRWEREENGGKDWDGRLQGNESMG</sequence>
<evidence type="ECO:0000313" key="6">
    <source>
        <dbReference type="EMBL" id="TFY60522.1"/>
    </source>
</evidence>
<protein>
    <recommendedName>
        <fullName evidence="8">MgsA AAA+ ATPase C-terminal domain-containing protein</fullName>
    </recommendedName>
</protein>
<dbReference type="GO" id="GO:0005634">
    <property type="term" value="C:nucleus"/>
    <property type="evidence" value="ECO:0007669"/>
    <property type="project" value="TreeGrafter"/>
</dbReference>
<evidence type="ECO:0000313" key="7">
    <source>
        <dbReference type="Proteomes" id="UP000298327"/>
    </source>
</evidence>
<feature type="region of interest" description="Disordered" evidence="3">
    <location>
        <begin position="231"/>
        <end position="264"/>
    </location>
</feature>
<dbReference type="InterPro" id="IPR027417">
    <property type="entry name" value="P-loop_NTPase"/>
</dbReference>
<feature type="compositionally biased region" description="Low complexity" evidence="3">
    <location>
        <begin position="242"/>
        <end position="264"/>
    </location>
</feature>
<dbReference type="InterPro" id="IPR051314">
    <property type="entry name" value="AAA_ATPase_RarA/MGS1/WRNIP1"/>
</dbReference>
<gene>
    <name evidence="6" type="ORF">EVG20_g7383</name>
</gene>
<feature type="region of interest" description="Disordered" evidence="3">
    <location>
        <begin position="1"/>
        <end position="52"/>
    </location>
</feature>
<feature type="compositionally biased region" description="Pro residues" evidence="3">
    <location>
        <begin position="16"/>
        <end position="40"/>
    </location>
</feature>
<dbReference type="Gene3D" id="1.10.3710.10">
    <property type="entry name" value="DNA polymerase III clamp loader subunits, C-terminal domain"/>
    <property type="match status" value="1"/>
</dbReference>
<evidence type="ECO:0000256" key="2">
    <source>
        <dbReference type="ARBA" id="ARBA00022840"/>
    </source>
</evidence>
<proteinExistence type="predicted"/>
<dbReference type="Gene3D" id="1.20.272.10">
    <property type="match status" value="1"/>
</dbReference>
<dbReference type="GO" id="GO:0006271">
    <property type="term" value="P:DNA strand elongation involved in DNA replication"/>
    <property type="evidence" value="ECO:0007669"/>
    <property type="project" value="UniProtKB-ARBA"/>
</dbReference>
<dbReference type="GO" id="GO:0000731">
    <property type="term" value="P:DNA synthesis involved in DNA repair"/>
    <property type="evidence" value="ECO:0007669"/>
    <property type="project" value="TreeGrafter"/>
</dbReference>
<evidence type="ECO:0000259" key="4">
    <source>
        <dbReference type="Pfam" id="PF12002"/>
    </source>
</evidence>
<feature type="compositionally biased region" description="Basic and acidic residues" evidence="3">
    <location>
        <begin position="507"/>
        <end position="517"/>
    </location>
</feature>